<dbReference type="InterPro" id="IPR050300">
    <property type="entry name" value="GDXG_lipolytic_enzyme"/>
</dbReference>
<evidence type="ECO:0000313" key="3">
    <source>
        <dbReference type="EMBL" id="MDH6279900.1"/>
    </source>
</evidence>
<keyword evidence="4" id="KW-1185">Reference proteome</keyword>
<gene>
    <name evidence="3" type="ORF">M2280_001109</name>
</gene>
<feature type="domain" description="BD-FAE-like" evidence="2">
    <location>
        <begin position="81"/>
        <end position="181"/>
    </location>
</feature>
<dbReference type="RefSeq" id="WP_280759257.1">
    <property type="nucleotide sequence ID" value="NZ_JARXVC010000002.1"/>
</dbReference>
<dbReference type="InterPro" id="IPR049492">
    <property type="entry name" value="BD-FAE-like_dom"/>
</dbReference>
<organism evidence="3 4">
    <name type="scientific">Prescottella agglutinans</name>
    <dbReference type="NCBI Taxonomy" id="1644129"/>
    <lineage>
        <taxon>Bacteria</taxon>
        <taxon>Bacillati</taxon>
        <taxon>Actinomycetota</taxon>
        <taxon>Actinomycetes</taxon>
        <taxon>Mycobacteriales</taxon>
        <taxon>Nocardiaceae</taxon>
        <taxon>Prescottella</taxon>
    </lineage>
</organism>
<name>A0ABT6M6H5_9NOCA</name>
<keyword evidence="1" id="KW-0378">Hydrolase</keyword>
<protein>
    <submittedName>
        <fullName evidence="3">Acetyl esterase/lipase</fullName>
    </submittedName>
</protein>
<dbReference type="SUPFAM" id="SSF53474">
    <property type="entry name" value="alpha/beta-Hydrolases"/>
    <property type="match status" value="1"/>
</dbReference>
<dbReference type="Proteomes" id="UP001160334">
    <property type="component" value="Unassembled WGS sequence"/>
</dbReference>
<dbReference type="EMBL" id="JARXVC010000002">
    <property type="protein sequence ID" value="MDH6279900.1"/>
    <property type="molecule type" value="Genomic_DNA"/>
</dbReference>
<dbReference type="Pfam" id="PF20434">
    <property type="entry name" value="BD-FAE"/>
    <property type="match status" value="1"/>
</dbReference>
<accession>A0ABT6M6H5</accession>
<evidence type="ECO:0000256" key="1">
    <source>
        <dbReference type="ARBA" id="ARBA00022801"/>
    </source>
</evidence>
<reference evidence="3 4" key="1">
    <citation type="submission" date="2023-04" db="EMBL/GenBank/DDBJ databases">
        <title>Forest soil microbial communities from Buena Vista Peninsula, Colon Province, Panama.</title>
        <authorList>
            <person name="Bouskill N."/>
        </authorList>
    </citation>
    <scope>NUCLEOTIDE SEQUENCE [LARGE SCALE GENOMIC DNA]</scope>
    <source>
        <strain evidence="3 4">CFH S0262</strain>
    </source>
</reference>
<comment type="caution">
    <text evidence="3">The sequence shown here is derived from an EMBL/GenBank/DDBJ whole genome shotgun (WGS) entry which is preliminary data.</text>
</comment>
<dbReference type="InterPro" id="IPR029058">
    <property type="entry name" value="AB_hydrolase_fold"/>
</dbReference>
<dbReference type="PANTHER" id="PTHR48081:SF6">
    <property type="entry name" value="PEPTIDASE S9 PROLYL OLIGOPEPTIDASE CATALYTIC DOMAIN-CONTAINING PROTEIN"/>
    <property type="match status" value="1"/>
</dbReference>
<dbReference type="Gene3D" id="3.40.50.1820">
    <property type="entry name" value="alpha/beta hydrolase"/>
    <property type="match status" value="1"/>
</dbReference>
<evidence type="ECO:0000313" key="4">
    <source>
        <dbReference type="Proteomes" id="UP001160334"/>
    </source>
</evidence>
<sequence>MEVWIDSNFTTGGQAMSATHVIVLPGGGYAEYAEHECEPVAHWLEQNGVSASVFRYPLRQRHPVPLVALREEIARRRADGASQIGLMGFSAGGHLAGLAALTSGATQDHSVQFVILGYPITSMETETYRSARMILLGPDASDELRRATSLDALVTPEAPPFFVWHTAEDPYVLPEHTYLLALSLARNTIPHTVHVFPHGPHSLGLAEGVDGAQDWTGMAVQWLREQA</sequence>
<evidence type="ECO:0000259" key="2">
    <source>
        <dbReference type="Pfam" id="PF20434"/>
    </source>
</evidence>
<dbReference type="PANTHER" id="PTHR48081">
    <property type="entry name" value="AB HYDROLASE SUPERFAMILY PROTEIN C4A8.06C"/>
    <property type="match status" value="1"/>
</dbReference>
<proteinExistence type="predicted"/>